<evidence type="ECO:0000313" key="2">
    <source>
        <dbReference type="Proteomes" id="UP000708208"/>
    </source>
</evidence>
<name>A0A8J2Q4F7_9HEXA</name>
<sequence>MLLVQWIKCPYKKASYPELGIEMVPTEVVFNVKGASNRRSAISLTASGQLYSLWMMTLVTLRNCSLPSAFCSWCSPATMVTNSGSIS</sequence>
<accession>A0A8J2Q4F7</accession>
<dbReference type="AlphaFoldDB" id="A0A8J2Q4F7"/>
<evidence type="ECO:0000313" key="1">
    <source>
        <dbReference type="EMBL" id="CAG7833206.1"/>
    </source>
</evidence>
<dbReference type="EMBL" id="CAJVCH010569046">
    <property type="protein sequence ID" value="CAG7833206.1"/>
    <property type="molecule type" value="Genomic_DNA"/>
</dbReference>
<comment type="caution">
    <text evidence="1">The sequence shown here is derived from an EMBL/GenBank/DDBJ whole genome shotgun (WGS) entry which is preliminary data.</text>
</comment>
<protein>
    <submittedName>
        <fullName evidence="1">Uncharacterized protein</fullName>
    </submittedName>
</protein>
<proteinExistence type="predicted"/>
<keyword evidence="2" id="KW-1185">Reference proteome</keyword>
<gene>
    <name evidence="1" type="ORF">AFUS01_LOCUS42848</name>
</gene>
<reference evidence="1" key="1">
    <citation type="submission" date="2021-06" db="EMBL/GenBank/DDBJ databases">
        <authorList>
            <person name="Hodson N. C."/>
            <person name="Mongue J. A."/>
            <person name="Jaron S. K."/>
        </authorList>
    </citation>
    <scope>NUCLEOTIDE SEQUENCE</scope>
</reference>
<organism evidence="1 2">
    <name type="scientific">Allacma fusca</name>
    <dbReference type="NCBI Taxonomy" id="39272"/>
    <lineage>
        <taxon>Eukaryota</taxon>
        <taxon>Metazoa</taxon>
        <taxon>Ecdysozoa</taxon>
        <taxon>Arthropoda</taxon>
        <taxon>Hexapoda</taxon>
        <taxon>Collembola</taxon>
        <taxon>Symphypleona</taxon>
        <taxon>Sminthuridae</taxon>
        <taxon>Allacma</taxon>
    </lineage>
</organism>
<dbReference type="Proteomes" id="UP000708208">
    <property type="component" value="Unassembled WGS sequence"/>
</dbReference>